<evidence type="ECO:0000313" key="2">
    <source>
        <dbReference type="Proteomes" id="UP000095563"/>
    </source>
</evidence>
<dbReference type="EMBL" id="CZBO01000006">
    <property type="protein sequence ID" value="CUQ26470.1"/>
    <property type="molecule type" value="Genomic_DNA"/>
</dbReference>
<organism evidence="1 2">
    <name type="scientific">Clostridium baratii</name>
    <dbReference type="NCBI Taxonomy" id="1561"/>
    <lineage>
        <taxon>Bacteria</taxon>
        <taxon>Bacillati</taxon>
        <taxon>Bacillota</taxon>
        <taxon>Clostridia</taxon>
        <taxon>Eubacteriales</taxon>
        <taxon>Clostridiaceae</taxon>
        <taxon>Clostridium</taxon>
    </lineage>
</organism>
<sequence length="57" mass="6664">MKEEIIGLLNEYKETEKCLNMGLEWLPDNDFAKAKLEVIKVIIEDLENLRDKVVDTI</sequence>
<protein>
    <submittedName>
        <fullName evidence="1">Uncharacterized protein</fullName>
    </submittedName>
</protein>
<reference evidence="1 2" key="1">
    <citation type="submission" date="2015-09" db="EMBL/GenBank/DDBJ databases">
        <authorList>
            <consortium name="Pathogen Informatics"/>
        </authorList>
    </citation>
    <scope>NUCLEOTIDE SEQUENCE [LARGE SCALE GENOMIC DNA]</scope>
    <source>
        <strain evidence="1 2">2789STDY5834956</strain>
    </source>
</reference>
<dbReference type="RefSeq" id="WP_171991936.1">
    <property type="nucleotide sequence ID" value="NZ_CZBO01000006.1"/>
</dbReference>
<dbReference type="AlphaFoldDB" id="A0A174V360"/>
<accession>A0A174V360</accession>
<gene>
    <name evidence="1" type="ORF">ERS852568_02555</name>
</gene>
<dbReference type="Proteomes" id="UP000095563">
    <property type="component" value="Unassembled WGS sequence"/>
</dbReference>
<proteinExistence type="predicted"/>
<evidence type="ECO:0000313" key="1">
    <source>
        <dbReference type="EMBL" id="CUQ26470.1"/>
    </source>
</evidence>
<name>A0A174V360_9CLOT</name>